<reference evidence="1" key="2">
    <citation type="journal article" date="2015" name="Fish Shellfish Immunol.">
        <title>Early steps in the European eel (Anguilla anguilla)-Vibrio vulnificus interaction in the gills: Role of the RtxA13 toxin.</title>
        <authorList>
            <person name="Callol A."/>
            <person name="Pajuelo D."/>
            <person name="Ebbesson L."/>
            <person name="Teles M."/>
            <person name="MacKenzie S."/>
            <person name="Amaro C."/>
        </authorList>
    </citation>
    <scope>NUCLEOTIDE SEQUENCE</scope>
</reference>
<organism evidence="1">
    <name type="scientific">Anguilla anguilla</name>
    <name type="common">European freshwater eel</name>
    <name type="synonym">Muraena anguilla</name>
    <dbReference type="NCBI Taxonomy" id="7936"/>
    <lineage>
        <taxon>Eukaryota</taxon>
        <taxon>Metazoa</taxon>
        <taxon>Chordata</taxon>
        <taxon>Craniata</taxon>
        <taxon>Vertebrata</taxon>
        <taxon>Euteleostomi</taxon>
        <taxon>Actinopterygii</taxon>
        <taxon>Neopterygii</taxon>
        <taxon>Teleostei</taxon>
        <taxon>Anguilliformes</taxon>
        <taxon>Anguillidae</taxon>
        <taxon>Anguilla</taxon>
    </lineage>
</organism>
<accession>A0A0E9RMA6</accession>
<dbReference type="AlphaFoldDB" id="A0A0E9RMA6"/>
<evidence type="ECO:0000313" key="1">
    <source>
        <dbReference type="EMBL" id="JAH30256.1"/>
    </source>
</evidence>
<name>A0A0E9RMA6_ANGAN</name>
<dbReference type="EMBL" id="GBXM01078321">
    <property type="protein sequence ID" value="JAH30256.1"/>
    <property type="molecule type" value="Transcribed_RNA"/>
</dbReference>
<reference evidence="1" key="1">
    <citation type="submission" date="2014-11" db="EMBL/GenBank/DDBJ databases">
        <authorList>
            <person name="Amaro Gonzalez C."/>
        </authorList>
    </citation>
    <scope>NUCLEOTIDE SEQUENCE</scope>
</reference>
<sequence>MAMLTTIMQLDKYSLPIDRSYTGKKDLVQKPLLFLSTRHSAS</sequence>
<proteinExistence type="predicted"/>
<protein>
    <submittedName>
        <fullName evidence="1">Uncharacterized protein</fullName>
    </submittedName>
</protein>